<proteinExistence type="predicted"/>
<dbReference type="Proteomes" id="UP000051557">
    <property type="component" value="Unassembled WGS sequence"/>
</dbReference>
<dbReference type="AlphaFoldDB" id="A0A0R2X9Q1"/>
<dbReference type="EMBL" id="LIDM01000058">
    <property type="protein sequence ID" value="KRP32805.1"/>
    <property type="molecule type" value="Genomic_DNA"/>
</dbReference>
<protein>
    <recommendedName>
        <fullName evidence="4">G8 domain-containing protein</fullName>
    </recommendedName>
</protein>
<name>A0A0R2X9Q1_9BACT</name>
<dbReference type="SUPFAM" id="SSF51126">
    <property type="entry name" value="Pectin lyase-like"/>
    <property type="match status" value="1"/>
</dbReference>
<dbReference type="InterPro" id="IPR013425">
    <property type="entry name" value="Autotrns_rpt"/>
</dbReference>
<organism evidence="2 3">
    <name type="scientific">Verrucomicrobia subdivision 6 bacterium BACL9 MAG-120820-bin42</name>
    <dbReference type="NCBI Taxonomy" id="1655634"/>
    <lineage>
        <taxon>Bacteria</taxon>
        <taxon>Pseudomonadati</taxon>
        <taxon>Verrucomicrobiota</taxon>
        <taxon>Verrucomicrobiia</taxon>
        <taxon>Verrucomicrobiales</taxon>
        <taxon>Verrucomicrobia subdivision 6</taxon>
    </lineage>
</organism>
<dbReference type="InterPro" id="IPR011050">
    <property type="entry name" value="Pectin_lyase_fold/virulence"/>
</dbReference>
<gene>
    <name evidence="2" type="ORF">ABS32_02445</name>
</gene>
<evidence type="ECO:0000313" key="2">
    <source>
        <dbReference type="EMBL" id="KRP32805.1"/>
    </source>
</evidence>
<sequence>MSAAPLASLNVNATAVFLPTNSAVWQVPANWDSGTIPNGTRAAVTIPASLTGARNITNSAPLTVSSIHFSNSTSTNQNKIKGTAGQVLTFASEGGTSSVTVTGSGIGYGNIEVAGGVVLSNTLVLDVQNIATGNTEYGALRLQGNWSGSGKIIKRGPGIAGITGGGKTFSGDIVVEQGVLTFSEPAITGNNVTNYTVQSGGQLRLSSSGNPRNYLLKGPLLLAGLGRSGVSDNENQGVLGALRLEIGSSGTVAVLTNRVELTANADIHVSATNTISLLGELTGSDVLTKSGGGTLSLGTNTTTFSGSIQVNRGILNLDGVQLTNLLSMNLANETTLMGRGTISGGVILQAGAVLESNQGATPGSAPLAVGGFVVQGPSILNLKFVGTPTSGLYPVLTCASGIEGLSSLTLMGVPLGLSASLIQQGNTVSAILSSSSSEAWLLKNSLPLDGLGAGDWSGDLDGNGLSLMEEYFFGVTPATPVSGSALLQSEIQPAGPTLSVLYRKNKAATDLIGTAVWSDTLESASWSSSGITDIQVQNDLDYETRRASIPILPGESRKFMRIKIEKP</sequence>
<keyword evidence="1" id="KW-0732">Signal</keyword>
<reference evidence="2 3" key="1">
    <citation type="submission" date="2015-10" db="EMBL/GenBank/DDBJ databases">
        <title>Metagenome-Assembled Genomes uncover a global brackish microbiome.</title>
        <authorList>
            <person name="Hugerth L.W."/>
            <person name="Larsson J."/>
            <person name="Alneberg J."/>
            <person name="Lindh M.V."/>
            <person name="Legrand C."/>
            <person name="Pinhassi J."/>
            <person name="Andersson A.F."/>
        </authorList>
    </citation>
    <scope>NUCLEOTIDE SEQUENCE [LARGE SCALE GENOMIC DNA]</scope>
    <source>
        <strain evidence="2">BACL9 MAG-120820-bin42</strain>
    </source>
</reference>
<evidence type="ECO:0000313" key="3">
    <source>
        <dbReference type="Proteomes" id="UP000051557"/>
    </source>
</evidence>
<evidence type="ECO:0000256" key="1">
    <source>
        <dbReference type="ARBA" id="ARBA00022729"/>
    </source>
</evidence>
<comment type="caution">
    <text evidence="2">The sequence shown here is derived from an EMBL/GenBank/DDBJ whole genome shotgun (WGS) entry which is preliminary data.</text>
</comment>
<accession>A0A0R2X9Q1</accession>
<evidence type="ECO:0008006" key="4">
    <source>
        <dbReference type="Google" id="ProtNLM"/>
    </source>
</evidence>
<dbReference type="NCBIfam" id="TIGR02601">
    <property type="entry name" value="autotrns_rpt"/>
    <property type="match status" value="1"/>
</dbReference>